<sequence>MCNTENSPGRDGLPVLQSPECDAVGSTTVVAIVTPDEIIVTNCGDSRTVHGFCFSETEGQPDRPDELERIHAAGGRVIYWDRLWVLGILRVKGDSTDNVSVVVVDLSIST</sequence>
<reference evidence="2" key="1">
    <citation type="journal article" date="2023" name="Front. Plant Sci.">
        <title>Chromosomal-level genome assembly of Melastoma candidum provides insights into trichome evolution.</title>
        <authorList>
            <person name="Zhong Y."/>
            <person name="Wu W."/>
            <person name="Sun C."/>
            <person name="Zou P."/>
            <person name="Liu Y."/>
            <person name="Dai S."/>
            <person name="Zhou R."/>
        </authorList>
    </citation>
    <scope>NUCLEOTIDE SEQUENCE [LARGE SCALE GENOMIC DNA]</scope>
</reference>
<proteinExistence type="predicted"/>
<comment type="caution">
    <text evidence="1">The sequence shown here is derived from an EMBL/GenBank/DDBJ whole genome shotgun (WGS) entry which is preliminary data.</text>
</comment>
<accession>A0ACB9L471</accession>
<evidence type="ECO:0000313" key="1">
    <source>
        <dbReference type="EMBL" id="KAI4304630.1"/>
    </source>
</evidence>
<organism evidence="1 2">
    <name type="scientific">Melastoma candidum</name>
    <dbReference type="NCBI Taxonomy" id="119954"/>
    <lineage>
        <taxon>Eukaryota</taxon>
        <taxon>Viridiplantae</taxon>
        <taxon>Streptophyta</taxon>
        <taxon>Embryophyta</taxon>
        <taxon>Tracheophyta</taxon>
        <taxon>Spermatophyta</taxon>
        <taxon>Magnoliopsida</taxon>
        <taxon>eudicotyledons</taxon>
        <taxon>Gunneridae</taxon>
        <taxon>Pentapetalae</taxon>
        <taxon>rosids</taxon>
        <taxon>malvids</taxon>
        <taxon>Myrtales</taxon>
        <taxon>Melastomataceae</taxon>
        <taxon>Melastomatoideae</taxon>
        <taxon>Melastomateae</taxon>
        <taxon>Melastoma</taxon>
    </lineage>
</organism>
<protein>
    <submittedName>
        <fullName evidence="1">Uncharacterized protein</fullName>
    </submittedName>
</protein>
<keyword evidence="2" id="KW-1185">Reference proteome</keyword>
<dbReference type="Proteomes" id="UP001057402">
    <property type="component" value="Chromosome 12"/>
</dbReference>
<name>A0ACB9L471_9MYRT</name>
<gene>
    <name evidence="1" type="ORF">MLD38_040110</name>
</gene>
<evidence type="ECO:0000313" key="2">
    <source>
        <dbReference type="Proteomes" id="UP001057402"/>
    </source>
</evidence>
<dbReference type="EMBL" id="CM042891">
    <property type="protein sequence ID" value="KAI4304630.1"/>
    <property type="molecule type" value="Genomic_DNA"/>
</dbReference>